<comment type="subcellular location">
    <subcellularLocation>
        <location evidence="1">Cell membrane</location>
        <topology evidence="1">Single-pass type I membrane protein</topology>
    </subcellularLocation>
</comment>
<protein>
    <recommendedName>
        <fullName evidence="17">Leucine-rich repeat-containing N-terminal plant-type domain-containing protein</fullName>
    </recommendedName>
</protein>
<feature type="domain" description="Disease resistance R13L4/SHOC-2-like LRR" evidence="14">
    <location>
        <begin position="172"/>
        <end position="376"/>
    </location>
</feature>
<feature type="signal peptide" evidence="12">
    <location>
        <begin position="1"/>
        <end position="27"/>
    </location>
</feature>
<evidence type="ECO:0000256" key="11">
    <source>
        <dbReference type="ARBA" id="ARBA00023180"/>
    </source>
</evidence>
<keyword evidence="16" id="KW-1185">Reference proteome</keyword>
<evidence type="ECO:0000256" key="1">
    <source>
        <dbReference type="ARBA" id="ARBA00004251"/>
    </source>
</evidence>
<name>A0AAN9FIE3_CROPI</name>
<feature type="chain" id="PRO_5042838319" description="Leucine-rich repeat-containing N-terminal plant-type domain-containing protein" evidence="12">
    <location>
        <begin position="28"/>
        <end position="387"/>
    </location>
</feature>
<dbReference type="InterPro" id="IPR032675">
    <property type="entry name" value="LRR_dom_sf"/>
</dbReference>
<keyword evidence="5" id="KW-0812">Transmembrane</keyword>
<evidence type="ECO:0000313" key="16">
    <source>
        <dbReference type="Proteomes" id="UP001372338"/>
    </source>
</evidence>
<evidence type="ECO:0000313" key="15">
    <source>
        <dbReference type="EMBL" id="KAK7274035.1"/>
    </source>
</evidence>
<feature type="domain" description="Leucine-rich repeat-containing N-terminal plant-type" evidence="13">
    <location>
        <begin position="36"/>
        <end position="74"/>
    </location>
</feature>
<dbReference type="PROSITE" id="PS51450">
    <property type="entry name" value="LRR"/>
    <property type="match status" value="1"/>
</dbReference>
<dbReference type="AlphaFoldDB" id="A0AAN9FIE3"/>
<evidence type="ECO:0000256" key="12">
    <source>
        <dbReference type="SAM" id="SignalP"/>
    </source>
</evidence>
<evidence type="ECO:0000256" key="2">
    <source>
        <dbReference type="ARBA" id="ARBA00009592"/>
    </source>
</evidence>
<dbReference type="SMART" id="SM00369">
    <property type="entry name" value="LRR_TYP"/>
    <property type="match status" value="2"/>
</dbReference>
<dbReference type="InterPro" id="IPR055414">
    <property type="entry name" value="LRR_R13L4/SHOC2-like"/>
</dbReference>
<keyword evidence="4" id="KW-0433">Leucine-rich repeat</keyword>
<evidence type="ECO:0000259" key="13">
    <source>
        <dbReference type="Pfam" id="PF08263"/>
    </source>
</evidence>
<dbReference type="InterPro" id="IPR001611">
    <property type="entry name" value="Leu-rich_rpt"/>
</dbReference>
<organism evidence="15 16">
    <name type="scientific">Crotalaria pallida</name>
    <name type="common">Smooth rattlebox</name>
    <name type="synonym">Crotalaria striata</name>
    <dbReference type="NCBI Taxonomy" id="3830"/>
    <lineage>
        <taxon>Eukaryota</taxon>
        <taxon>Viridiplantae</taxon>
        <taxon>Streptophyta</taxon>
        <taxon>Embryophyta</taxon>
        <taxon>Tracheophyta</taxon>
        <taxon>Spermatophyta</taxon>
        <taxon>Magnoliopsida</taxon>
        <taxon>eudicotyledons</taxon>
        <taxon>Gunneridae</taxon>
        <taxon>Pentapetalae</taxon>
        <taxon>rosids</taxon>
        <taxon>fabids</taxon>
        <taxon>Fabales</taxon>
        <taxon>Fabaceae</taxon>
        <taxon>Papilionoideae</taxon>
        <taxon>50 kb inversion clade</taxon>
        <taxon>genistoids sensu lato</taxon>
        <taxon>core genistoids</taxon>
        <taxon>Crotalarieae</taxon>
        <taxon>Crotalaria</taxon>
    </lineage>
</organism>
<sequence length="387" mass="42958">METPYATQVLLLIVSLITILHFSACKAAGLNMTFNEKERNVLLSFKHGLSDPSNRLSTWSDEEDCCRWQGVRCDNVTGRVAEINLSTPLDSPYMELSGEISPSLLELKYLIRLDLSLNYFVHTQIPSFLGSMKGLRYLDLSLSEYLDLSGVDLHKEAYWLQVFSTVPSISELYLENCQINNLTPPKGKANFTYLKVLDISNNNLNQEIPSCGAHPDSLGHLKHLEVLDLSNNTITSPIPSSFANLSSLRTLNLGHNQLNGTIPKSLGFLINLQVLNLGSNSLIGGMPESLGVLSNLVTLDLSSNMLKGPIKESNLIKLSKLKELRLSSTNLFLRVNSSWVPRFQLEYILLSSCGIGPKFPAWLKMQSSLKALTMFTTGISDMAPSWF</sequence>
<keyword evidence="10" id="KW-0675">Receptor</keyword>
<evidence type="ECO:0000256" key="10">
    <source>
        <dbReference type="ARBA" id="ARBA00023170"/>
    </source>
</evidence>
<keyword evidence="6 12" id="KW-0732">Signal</keyword>
<keyword evidence="8" id="KW-1133">Transmembrane helix</keyword>
<evidence type="ECO:0008006" key="17">
    <source>
        <dbReference type="Google" id="ProtNLM"/>
    </source>
</evidence>
<dbReference type="InterPro" id="IPR013210">
    <property type="entry name" value="LRR_N_plant-typ"/>
</dbReference>
<evidence type="ECO:0000259" key="14">
    <source>
        <dbReference type="Pfam" id="PF23598"/>
    </source>
</evidence>
<dbReference type="InterPro" id="IPR046956">
    <property type="entry name" value="RLP23-like"/>
</dbReference>
<dbReference type="FunFam" id="3.80.10.10:FF:000299">
    <property type="entry name" value="Piriformospora indica-insensitive protein 2"/>
    <property type="match status" value="1"/>
</dbReference>
<evidence type="ECO:0000256" key="9">
    <source>
        <dbReference type="ARBA" id="ARBA00023136"/>
    </source>
</evidence>
<dbReference type="EMBL" id="JAYWIO010000003">
    <property type="protein sequence ID" value="KAK7274035.1"/>
    <property type="molecule type" value="Genomic_DNA"/>
</dbReference>
<dbReference type="Pfam" id="PF23598">
    <property type="entry name" value="LRR_14"/>
    <property type="match status" value="1"/>
</dbReference>
<dbReference type="PANTHER" id="PTHR48063">
    <property type="entry name" value="LRR RECEPTOR-LIKE KINASE"/>
    <property type="match status" value="1"/>
</dbReference>
<evidence type="ECO:0000256" key="5">
    <source>
        <dbReference type="ARBA" id="ARBA00022692"/>
    </source>
</evidence>
<dbReference type="GO" id="GO:0005886">
    <property type="term" value="C:plasma membrane"/>
    <property type="evidence" value="ECO:0007669"/>
    <property type="project" value="UniProtKB-SubCell"/>
</dbReference>
<dbReference type="SUPFAM" id="SSF52047">
    <property type="entry name" value="RNI-like"/>
    <property type="match status" value="1"/>
</dbReference>
<dbReference type="Gene3D" id="3.80.10.10">
    <property type="entry name" value="Ribonuclease Inhibitor"/>
    <property type="match status" value="3"/>
</dbReference>
<dbReference type="Pfam" id="PF08263">
    <property type="entry name" value="LRRNT_2"/>
    <property type="match status" value="1"/>
</dbReference>
<accession>A0AAN9FIE3</accession>
<evidence type="ECO:0000256" key="6">
    <source>
        <dbReference type="ARBA" id="ARBA00022729"/>
    </source>
</evidence>
<evidence type="ECO:0000256" key="8">
    <source>
        <dbReference type="ARBA" id="ARBA00022989"/>
    </source>
</evidence>
<dbReference type="InterPro" id="IPR003591">
    <property type="entry name" value="Leu-rich_rpt_typical-subtyp"/>
</dbReference>
<evidence type="ECO:0000256" key="7">
    <source>
        <dbReference type="ARBA" id="ARBA00022737"/>
    </source>
</evidence>
<keyword evidence="3" id="KW-1003">Cell membrane</keyword>
<comment type="similarity">
    <text evidence="2">Belongs to the RLP family.</text>
</comment>
<dbReference type="PANTHER" id="PTHR48063:SF98">
    <property type="entry name" value="LRR RECEPTOR-LIKE SERINE_THREONINE-PROTEIN KINASE FLS2"/>
    <property type="match status" value="1"/>
</dbReference>
<keyword evidence="11" id="KW-0325">Glycoprotein</keyword>
<dbReference type="PRINTS" id="PR00019">
    <property type="entry name" value="LEURICHRPT"/>
</dbReference>
<proteinExistence type="inferred from homology"/>
<keyword evidence="7" id="KW-0677">Repeat</keyword>
<evidence type="ECO:0000256" key="3">
    <source>
        <dbReference type="ARBA" id="ARBA00022475"/>
    </source>
</evidence>
<dbReference type="Proteomes" id="UP001372338">
    <property type="component" value="Unassembled WGS sequence"/>
</dbReference>
<evidence type="ECO:0000256" key="4">
    <source>
        <dbReference type="ARBA" id="ARBA00022614"/>
    </source>
</evidence>
<comment type="caution">
    <text evidence="15">The sequence shown here is derived from an EMBL/GenBank/DDBJ whole genome shotgun (WGS) entry which is preliminary data.</text>
</comment>
<gene>
    <name evidence="15" type="ORF">RIF29_15105</name>
</gene>
<keyword evidence="9" id="KW-0472">Membrane</keyword>
<reference evidence="15 16" key="1">
    <citation type="submission" date="2024-01" db="EMBL/GenBank/DDBJ databases">
        <title>The genomes of 5 underutilized Papilionoideae crops provide insights into root nodulation and disease resistanc.</title>
        <authorList>
            <person name="Yuan L."/>
        </authorList>
    </citation>
    <scope>NUCLEOTIDE SEQUENCE [LARGE SCALE GENOMIC DNA]</scope>
    <source>
        <strain evidence="15">ZHUSHIDOU_FW_LH</strain>
        <tissue evidence="15">Leaf</tissue>
    </source>
</reference>